<accession>A0A372MDT3</accession>
<feature type="compositionally biased region" description="Low complexity" evidence="1">
    <location>
        <begin position="138"/>
        <end position="147"/>
    </location>
</feature>
<comment type="caution">
    <text evidence="2">The sequence shown here is derived from an EMBL/GenBank/DDBJ whole genome shotgun (WGS) entry which is preliminary data.</text>
</comment>
<feature type="region of interest" description="Disordered" evidence="1">
    <location>
        <begin position="134"/>
        <end position="154"/>
    </location>
</feature>
<dbReference type="EMBL" id="QUAK01000011">
    <property type="protein sequence ID" value="RFU88457.1"/>
    <property type="molecule type" value="Genomic_DNA"/>
</dbReference>
<reference evidence="2 3" key="1">
    <citation type="submission" date="2018-08" db="EMBL/GenBank/DDBJ databases">
        <title>Isolation, diversity and antifungal activity of Actinobacteria from wheat.</title>
        <authorList>
            <person name="Han C."/>
        </authorList>
    </citation>
    <scope>NUCLEOTIDE SEQUENCE [LARGE SCALE GENOMIC DNA]</scope>
    <source>
        <strain evidence="2 3">NEAU-YY421</strain>
    </source>
</reference>
<sequence length="252" mass="26004">MTVDRWTLAVRQQLGLGRLLPLGGTADGAWITERAASRVLRDAASRVPGVRLESLRLDTSDTGAAPAVPAPPSALAPAPLRLDADFTATADEPLPAAAERLRTALTTAADRRIGLLLTTADLRVTALVDELPADPDAADTAAEPAAEGIPEDENGDDDVARVAAAVLAVPGVAELTGVLGGRGRAIHLTEHSDGDTSTTLPRRHLRLELATTPDHRALDVALAVRRTAPAALPDNPTTAVIITAVKSSPPGT</sequence>
<dbReference type="RefSeq" id="WP_128554046.1">
    <property type="nucleotide sequence ID" value="NZ_QUAK01000011.1"/>
</dbReference>
<protein>
    <submittedName>
        <fullName evidence="2">Nucleopolyhedrovirus P10 family protein</fullName>
    </submittedName>
</protein>
<dbReference type="AlphaFoldDB" id="A0A372MDT3"/>
<dbReference type="OrthoDB" id="4338350at2"/>
<organism evidence="2 3">
    <name type="scientific">Streptomyces triticagri</name>
    <dbReference type="NCBI Taxonomy" id="2293568"/>
    <lineage>
        <taxon>Bacteria</taxon>
        <taxon>Bacillati</taxon>
        <taxon>Actinomycetota</taxon>
        <taxon>Actinomycetes</taxon>
        <taxon>Kitasatosporales</taxon>
        <taxon>Streptomycetaceae</taxon>
        <taxon>Streptomyces</taxon>
    </lineage>
</organism>
<evidence type="ECO:0000256" key="1">
    <source>
        <dbReference type="SAM" id="MobiDB-lite"/>
    </source>
</evidence>
<keyword evidence="3" id="KW-1185">Reference proteome</keyword>
<evidence type="ECO:0000313" key="3">
    <source>
        <dbReference type="Proteomes" id="UP000263094"/>
    </source>
</evidence>
<dbReference type="Proteomes" id="UP000263094">
    <property type="component" value="Unassembled WGS sequence"/>
</dbReference>
<proteinExistence type="predicted"/>
<gene>
    <name evidence="2" type="ORF">DY218_01575</name>
</gene>
<evidence type="ECO:0000313" key="2">
    <source>
        <dbReference type="EMBL" id="RFU88457.1"/>
    </source>
</evidence>
<name>A0A372MDT3_9ACTN</name>